<evidence type="ECO:0000256" key="1">
    <source>
        <dbReference type="ARBA" id="ARBA00001913"/>
    </source>
</evidence>
<dbReference type="GO" id="GO:0006006">
    <property type="term" value="P:glucose metabolic process"/>
    <property type="evidence" value="ECO:0007669"/>
    <property type="project" value="TreeGrafter"/>
</dbReference>
<evidence type="ECO:0000256" key="2">
    <source>
        <dbReference type="ARBA" id="ARBA00005028"/>
    </source>
</evidence>
<comment type="subunit">
    <text evidence="4">Monomer.</text>
</comment>
<feature type="binding site" evidence="10">
    <location>
        <position position="249"/>
    </location>
    <ligand>
        <name>beta-D-galactose</name>
        <dbReference type="ChEBI" id="CHEBI:27667"/>
    </ligand>
</feature>
<evidence type="ECO:0000256" key="3">
    <source>
        <dbReference type="ARBA" id="ARBA00006206"/>
    </source>
</evidence>
<keyword evidence="7 8" id="KW-0119">Carbohydrate metabolism</keyword>
<reference evidence="12" key="1">
    <citation type="submission" date="2021-01" db="EMBL/GenBank/DDBJ databases">
        <authorList>
            <person name="Zhong Y.L."/>
        </authorList>
    </citation>
    <scope>NUCLEOTIDE SEQUENCE</scope>
    <source>
        <strain evidence="12">KCTC 23302</strain>
    </source>
</reference>
<evidence type="ECO:0000256" key="7">
    <source>
        <dbReference type="ARBA" id="ARBA00023277"/>
    </source>
</evidence>
<accession>A0A936ZZH0</accession>
<protein>
    <recommendedName>
        <fullName evidence="8">Aldose 1-epimerase</fullName>
        <ecNumber evidence="8">5.1.3.3</ecNumber>
    </recommendedName>
</protein>
<keyword evidence="13" id="KW-1185">Reference proteome</keyword>
<evidence type="ECO:0000313" key="12">
    <source>
        <dbReference type="EMBL" id="MBL0685221.1"/>
    </source>
</evidence>
<comment type="similarity">
    <text evidence="3 8">Belongs to the aldose epimerase family.</text>
</comment>
<dbReference type="InterPro" id="IPR015443">
    <property type="entry name" value="Aldose_1-epimerase"/>
</dbReference>
<evidence type="ECO:0000256" key="5">
    <source>
        <dbReference type="ARBA" id="ARBA00022837"/>
    </source>
</evidence>
<dbReference type="NCBIfam" id="NF008277">
    <property type="entry name" value="PRK11055.1"/>
    <property type="match status" value="1"/>
</dbReference>
<dbReference type="GO" id="GO:0005737">
    <property type="term" value="C:cytoplasm"/>
    <property type="evidence" value="ECO:0007669"/>
    <property type="project" value="TreeGrafter"/>
</dbReference>
<dbReference type="InterPro" id="IPR014718">
    <property type="entry name" value="GH-type_carb-bd"/>
</dbReference>
<dbReference type="GO" id="GO:0030246">
    <property type="term" value="F:carbohydrate binding"/>
    <property type="evidence" value="ECO:0007669"/>
    <property type="project" value="InterPro"/>
</dbReference>
<comment type="caution">
    <text evidence="12">The sequence shown here is derived from an EMBL/GenBank/DDBJ whole genome shotgun (WGS) entry which is preliminary data.</text>
</comment>
<feature type="active site" description="Proton acceptor" evidence="9">
    <location>
        <position position="310"/>
    </location>
</feature>
<evidence type="ECO:0000256" key="6">
    <source>
        <dbReference type="ARBA" id="ARBA00023235"/>
    </source>
</evidence>
<dbReference type="GO" id="GO:0033499">
    <property type="term" value="P:galactose catabolic process via UDP-galactose, Leloir pathway"/>
    <property type="evidence" value="ECO:0007669"/>
    <property type="project" value="TreeGrafter"/>
</dbReference>
<evidence type="ECO:0000313" key="13">
    <source>
        <dbReference type="Proteomes" id="UP000651057"/>
    </source>
</evidence>
<organism evidence="12 13">
    <name type="scientific">Aquimarina mytili</name>
    <dbReference type="NCBI Taxonomy" id="874423"/>
    <lineage>
        <taxon>Bacteria</taxon>
        <taxon>Pseudomonadati</taxon>
        <taxon>Bacteroidota</taxon>
        <taxon>Flavobacteriia</taxon>
        <taxon>Flavobacteriales</taxon>
        <taxon>Flavobacteriaceae</taxon>
        <taxon>Aquimarina</taxon>
    </lineage>
</organism>
<dbReference type="InterPro" id="IPR047215">
    <property type="entry name" value="Galactose_mutarotase-like"/>
</dbReference>
<dbReference type="AlphaFoldDB" id="A0A936ZZH0"/>
<dbReference type="PANTHER" id="PTHR10091:SF0">
    <property type="entry name" value="GALACTOSE MUTAROTASE"/>
    <property type="match status" value="1"/>
</dbReference>
<dbReference type="Proteomes" id="UP000651057">
    <property type="component" value="Unassembled WGS sequence"/>
</dbReference>
<comment type="catalytic activity">
    <reaction evidence="8">
        <text>alpha-D-glucose = beta-D-glucose</text>
        <dbReference type="Rhea" id="RHEA:10264"/>
        <dbReference type="ChEBI" id="CHEBI:15903"/>
        <dbReference type="ChEBI" id="CHEBI:17925"/>
        <dbReference type="EC" id="5.1.3.3"/>
    </reaction>
</comment>
<feature type="active site" description="Proton donor" evidence="9">
    <location>
        <position position="187"/>
    </location>
</feature>
<dbReference type="SUPFAM" id="SSF74650">
    <property type="entry name" value="Galactose mutarotase-like"/>
    <property type="match status" value="1"/>
</dbReference>
<dbReference type="InterPro" id="IPR011013">
    <property type="entry name" value="Gal_mutarotase_sf_dom"/>
</dbReference>
<name>A0A936ZZH0_9FLAO</name>
<sequence>MKTKTRRIKQKSYGFHNQNELLILSIKNDHGARLRITNFAATIMSLEVPDKNGKLTNVVVGLDSLQDYINMSRNKVSKYLGASIGRYAGRISNGKIRVNDHNYILYNEKGVHLHGGKNGFDERVWEVDYIDEDELSISLSYFSEHLEEGYPGNLRVKVIYQLTNDNELKITYQAISDQDTVVNLTNHAYYNLNGNNTITDHVLQLHCSRYLEVDAKQLPTGVDKSIVDTKFDFCIPKKLNVLKTKGSIDDTLIFDPEKDPKIIISAEESGITMKVHTNQPSVVMYTPEEFPDWNFRKGTFYHKFPAVCFETQNYPDAPNHNNFPSAFIKAGELYENRSVFSFSKKDI</sequence>
<dbReference type="Gene3D" id="2.70.98.10">
    <property type="match status" value="1"/>
</dbReference>
<evidence type="ECO:0000256" key="8">
    <source>
        <dbReference type="PIRNR" id="PIRNR005096"/>
    </source>
</evidence>
<evidence type="ECO:0000256" key="9">
    <source>
        <dbReference type="PIRSR" id="PIRSR005096-1"/>
    </source>
</evidence>
<dbReference type="GO" id="GO:0004034">
    <property type="term" value="F:aldose 1-epimerase activity"/>
    <property type="evidence" value="ECO:0007669"/>
    <property type="project" value="UniProtKB-EC"/>
</dbReference>
<dbReference type="PIRSF" id="PIRSF005096">
    <property type="entry name" value="GALM"/>
    <property type="match status" value="1"/>
</dbReference>
<dbReference type="EMBL" id="JAERQJ010000007">
    <property type="protein sequence ID" value="MBL0685221.1"/>
    <property type="molecule type" value="Genomic_DNA"/>
</dbReference>
<keyword evidence="5" id="KW-0106">Calcium</keyword>
<evidence type="ECO:0000256" key="10">
    <source>
        <dbReference type="PIRSR" id="PIRSR005096-2"/>
    </source>
</evidence>
<dbReference type="CDD" id="cd09019">
    <property type="entry name" value="galactose_mutarotase_like"/>
    <property type="match status" value="1"/>
</dbReference>
<gene>
    <name evidence="12" type="ORF">JJQ60_16935</name>
</gene>
<dbReference type="Pfam" id="PF01263">
    <property type="entry name" value="Aldose_epim"/>
    <property type="match status" value="1"/>
</dbReference>
<dbReference type="PANTHER" id="PTHR10091">
    <property type="entry name" value="ALDOSE-1-EPIMERASE"/>
    <property type="match status" value="1"/>
</dbReference>
<comment type="cofactor">
    <cofactor evidence="1">
        <name>Ca(2+)</name>
        <dbReference type="ChEBI" id="CHEBI:29108"/>
    </cofactor>
</comment>
<dbReference type="InterPro" id="IPR008183">
    <property type="entry name" value="Aldose_1/G6P_1-epimerase"/>
</dbReference>
<evidence type="ECO:0000256" key="4">
    <source>
        <dbReference type="ARBA" id="ARBA00011245"/>
    </source>
</evidence>
<evidence type="ECO:0000256" key="11">
    <source>
        <dbReference type="PIRSR" id="PIRSR005096-3"/>
    </source>
</evidence>
<feature type="binding site" evidence="11">
    <location>
        <begin position="187"/>
        <end position="189"/>
    </location>
    <ligand>
        <name>beta-D-galactose</name>
        <dbReference type="ChEBI" id="CHEBI:27667"/>
    </ligand>
</feature>
<dbReference type="EC" id="5.1.3.3" evidence="8"/>
<dbReference type="RefSeq" id="WP_201923085.1">
    <property type="nucleotide sequence ID" value="NZ_BAABAX010000020.1"/>
</dbReference>
<proteinExistence type="inferred from homology"/>
<comment type="pathway">
    <text evidence="2 8">Carbohydrate metabolism; hexose metabolism.</text>
</comment>
<keyword evidence="6 8" id="KW-0413">Isomerase</keyword>